<evidence type="ECO:0000313" key="4">
    <source>
        <dbReference type="Proteomes" id="UP000507222"/>
    </source>
</evidence>
<dbReference type="InterPro" id="IPR056690">
    <property type="entry name" value="DUF7788"/>
</dbReference>
<dbReference type="PIRSF" id="PIRSF015417">
    <property type="entry name" value="T31B5_30_vWA"/>
    <property type="match status" value="1"/>
</dbReference>
<keyword evidence="5" id="KW-1185">Reference proteome</keyword>
<evidence type="ECO:0000313" key="2">
    <source>
        <dbReference type="EMBL" id="CAB4281075.1"/>
    </source>
</evidence>
<evidence type="ECO:0000313" key="5">
    <source>
        <dbReference type="Proteomes" id="UP000507245"/>
    </source>
</evidence>
<feature type="domain" description="DUF7788" evidence="1">
    <location>
        <begin position="18"/>
        <end position="198"/>
    </location>
</feature>
<evidence type="ECO:0000259" key="1">
    <source>
        <dbReference type="Pfam" id="PF25043"/>
    </source>
</evidence>
<organism evidence="3 5">
    <name type="scientific">Prunus armeniaca</name>
    <name type="common">Apricot</name>
    <name type="synonym">Armeniaca vulgaris</name>
    <dbReference type="NCBI Taxonomy" id="36596"/>
    <lineage>
        <taxon>Eukaryota</taxon>
        <taxon>Viridiplantae</taxon>
        <taxon>Streptophyta</taxon>
        <taxon>Embryophyta</taxon>
        <taxon>Tracheophyta</taxon>
        <taxon>Spermatophyta</taxon>
        <taxon>Magnoliopsida</taxon>
        <taxon>eudicotyledons</taxon>
        <taxon>Gunneridae</taxon>
        <taxon>Pentapetalae</taxon>
        <taxon>rosids</taxon>
        <taxon>fabids</taxon>
        <taxon>Rosales</taxon>
        <taxon>Rosaceae</taxon>
        <taxon>Amygdaloideae</taxon>
        <taxon>Amygdaleae</taxon>
        <taxon>Prunus</taxon>
    </lineage>
</organism>
<dbReference type="EMBL" id="CAEKDK010000005">
    <property type="protein sequence ID" value="CAB4281075.1"/>
    <property type="molecule type" value="Genomic_DNA"/>
</dbReference>
<dbReference type="Pfam" id="PF25043">
    <property type="entry name" value="DUF7788"/>
    <property type="match status" value="1"/>
</dbReference>
<dbReference type="Proteomes" id="UP000507222">
    <property type="component" value="Unassembled WGS sequence"/>
</dbReference>
<reference evidence="3 4" key="2">
    <citation type="submission" date="2020-05" db="EMBL/GenBank/DDBJ databases">
        <authorList>
            <person name="Campoy J."/>
            <person name="Schneeberger K."/>
            <person name="Spophaly S."/>
        </authorList>
    </citation>
    <scope>NUCLEOTIDE SEQUENCE [LARGE SCALE GENOMIC DNA]</scope>
    <source>
        <strain evidence="3">PruArmRojPasFocal</strain>
    </source>
</reference>
<dbReference type="PANTHER" id="PTHR31373">
    <property type="entry name" value="OS06G0652100 PROTEIN"/>
    <property type="match status" value="1"/>
</dbReference>
<dbReference type="InterPro" id="IPR011205">
    <property type="entry name" value="UCP015417_vWA"/>
</dbReference>
<gene>
    <name evidence="2" type="ORF">CURHAP_LOCUS34059</name>
    <name evidence="3" type="ORF">ORAREDHAP_LOCUS33648</name>
</gene>
<dbReference type="OrthoDB" id="1141607at2759"/>
<reference evidence="5" key="1">
    <citation type="journal article" date="2020" name="Genome Biol.">
        <title>Gamete binning: chromosome-level and haplotype-resolved genome assembly enabled by high-throughput single-cell sequencing of gamete genomes.</title>
        <authorList>
            <person name="Campoy J.A."/>
            <person name="Sun H."/>
            <person name="Goel M."/>
            <person name="Jiao W.-B."/>
            <person name="Folz-Donahue K."/>
            <person name="Wang N."/>
            <person name="Rubio M."/>
            <person name="Liu C."/>
            <person name="Kukat C."/>
            <person name="Ruiz D."/>
            <person name="Huettel B."/>
            <person name="Schneeberger K."/>
        </authorList>
    </citation>
    <scope>NUCLEOTIDE SEQUENCE [LARGE SCALE GENOMIC DNA]</scope>
    <source>
        <strain evidence="5">cv. Rojo Pasion</strain>
    </source>
</reference>
<name>A0A6J5XC64_PRUAR</name>
<accession>A0A6J5XC64</accession>
<dbReference type="AlphaFoldDB" id="A0A6J5XC64"/>
<dbReference type="Proteomes" id="UP000507245">
    <property type="component" value="Unassembled WGS sequence"/>
</dbReference>
<dbReference type="PANTHER" id="PTHR31373:SF17">
    <property type="entry name" value="OS06G0652100 PROTEIN"/>
    <property type="match status" value="1"/>
</dbReference>
<proteinExistence type="predicted"/>
<sequence length="220" mass="24511">MVEDIKQQQKQGLGNFKNCLAVCCLTDILGNGRAWAMTLGLVVSELSEEPVWKGKVITFGDSQYELLLHSIQGNDLKSKAKFMMRTNKDFSIANFPEACDLILEVAVNENLKPEQMVKKVFVFTDFSCHGIDWKPSYEAVRSKFKEQGYGDDAIPKVLIWGLFDFNMPSIVEPHPGLKILSGYSDNLGKVFLDNGGEIGPHQLMEAAIADKEYQALSAVD</sequence>
<evidence type="ECO:0000313" key="3">
    <source>
        <dbReference type="EMBL" id="CAB4311486.1"/>
    </source>
</evidence>
<protein>
    <recommendedName>
        <fullName evidence="1">DUF7788 domain-containing protein</fullName>
    </recommendedName>
</protein>
<dbReference type="EMBL" id="CAEKKB010000005">
    <property type="protein sequence ID" value="CAB4311486.1"/>
    <property type="molecule type" value="Genomic_DNA"/>
</dbReference>